<feature type="region of interest" description="Disordered" evidence="15">
    <location>
        <begin position="1084"/>
        <end position="1120"/>
    </location>
</feature>
<feature type="region of interest" description="Disordered" evidence="15">
    <location>
        <begin position="38"/>
        <end position="65"/>
    </location>
</feature>
<dbReference type="Gene3D" id="1.10.510.10">
    <property type="entry name" value="Transferase(Phosphotransferase) domain 1"/>
    <property type="match status" value="1"/>
</dbReference>
<evidence type="ECO:0000256" key="2">
    <source>
        <dbReference type="ARBA" id="ARBA00012513"/>
    </source>
</evidence>
<feature type="compositionally biased region" description="Acidic residues" evidence="15">
    <location>
        <begin position="750"/>
        <end position="765"/>
    </location>
</feature>
<dbReference type="PROSITE" id="PS50011">
    <property type="entry name" value="PROTEIN_KINASE_DOM"/>
    <property type="match status" value="1"/>
</dbReference>
<dbReference type="InterPro" id="IPR008271">
    <property type="entry name" value="Ser/Thr_kinase_AS"/>
</dbReference>
<dbReference type="GO" id="GO:1990604">
    <property type="term" value="C:IRE1-TRAF2-ASK1 complex"/>
    <property type="evidence" value="ECO:0007669"/>
    <property type="project" value="TreeGrafter"/>
</dbReference>
<dbReference type="InterPro" id="IPR010513">
    <property type="entry name" value="KEN_dom"/>
</dbReference>
<dbReference type="OrthoDB" id="63989at2759"/>
<dbReference type="GO" id="GO:0004521">
    <property type="term" value="F:RNA endonuclease activity"/>
    <property type="evidence" value="ECO:0007669"/>
    <property type="project" value="InterPro"/>
</dbReference>
<comment type="catalytic activity">
    <reaction evidence="13">
        <text>L-threonyl-[protein] + ATP = O-phospho-L-threonyl-[protein] + ADP + H(+)</text>
        <dbReference type="Rhea" id="RHEA:46608"/>
        <dbReference type="Rhea" id="RHEA-COMP:11060"/>
        <dbReference type="Rhea" id="RHEA-COMP:11605"/>
        <dbReference type="ChEBI" id="CHEBI:15378"/>
        <dbReference type="ChEBI" id="CHEBI:30013"/>
        <dbReference type="ChEBI" id="CHEBI:30616"/>
        <dbReference type="ChEBI" id="CHEBI:61977"/>
        <dbReference type="ChEBI" id="CHEBI:456216"/>
        <dbReference type="EC" id="2.7.11.1"/>
    </reaction>
    <physiologicalReaction direction="left-to-right" evidence="13">
        <dbReference type="Rhea" id="RHEA:46609"/>
    </physiologicalReaction>
</comment>
<dbReference type="Pfam" id="PF06479">
    <property type="entry name" value="Ribonuc_2-5A"/>
    <property type="match status" value="1"/>
</dbReference>
<keyword evidence="6 16" id="KW-0732">Signal</keyword>
<evidence type="ECO:0000256" key="16">
    <source>
        <dbReference type="SAM" id="SignalP"/>
    </source>
</evidence>
<evidence type="ECO:0000256" key="11">
    <source>
        <dbReference type="ARBA" id="ARBA00022989"/>
    </source>
</evidence>
<keyword evidence="3" id="KW-0723">Serine/threonine-protein kinase</keyword>
<dbReference type="PANTHER" id="PTHR13954:SF6">
    <property type="entry name" value="NON-SPECIFIC SERINE_THREONINE PROTEIN KINASE"/>
    <property type="match status" value="1"/>
</dbReference>
<feature type="region of interest" description="Disordered" evidence="15">
    <location>
        <begin position="750"/>
        <end position="785"/>
    </location>
</feature>
<evidence type="ECO:0000256" key="7">
    <source>
        <dbReference type="ARBA" id="ARBA00022741"/>
    </source>
</evidence>
<dbReference type="Gene3D" id="1.20.1440.180">
    <property type="entry name" value="KEN domain"/>
    <property type="match status" value="1"/>
</dbReference>
<comment type="catalytic activity">
    <reaction evidence="14">
        <text>L-seryl-[protein] + ATP = O-phospho-L-seryl-[protein] + ADP + H(+)</text>
        <dbReference type="Rhea" id="RHEA:17989"/>
        <dbReference type="Rhea" id="RHEA-COMP:9863"/>
        <dbReference type="Rhea" id="RHEA-COMP:11604"/>
        <dbReference type="ChEBI" id="CHEBI:15378"/>
        <dbReference type="ChEBI" id="CHEBI:29999"/>
        <dbReference type="ChEBI" id="CHEBI:30616"/>
        <dbReference type="ChEBI" id="CHEBI:83421"/>
        <dbReference type="ChEBI" id="CHEBI:456216"/>
        <dbReference type="EC" id="2.7.11.1"/>
    </reaction>
    <physiologicalReaction direction="left-to-right" evidence="14">
        <dbReference type="Rhea" id="RHEA:17990"/>
    </physiologicalReaction>
</comment>
<dbReference type="SMART" id="SM00580">
    <property type="entry name" value="PUG"/>
    <property type="match status" value="1"/>
</dbReference>
<protein>
    <recommendedName>
        <fullName evidence="2">non-specific serine/threonine protein kinase</fullName>
        <ecNumber evidence="2">2.7.11.1</ecNumber>
    </recommendedName>
</protein>
<feature type="domain" description="KEN" evidence="18">
    <location>
        <begin position="1208"/>
        <end position="1340"/>
    </location>
</feature>
<keyword evidence="5" id="KW-0812">Transmembrane</keyword>
<dbReference type="InterPro" id="IPR045133">
    <property type="entry name" value="IRE1/2-like"/>
</dbReference>
<dbReference type="FunFam" id="3.30.200.20:FF:000077">
    <property type="entry name" value="Putative Serine/threonine-protein kinase/endoribonuclease IRE1"/>
    <property type="match status" value="1"/>
</dbReference>
<keyword evidence="11" id="KW-1133">Transmembrane helix</keyword>
<keyword evidence="9" id="KW-0378">Hydrolase</keyword>
<evidence type="ECO:0000256" key="10">
    <source>
        <dbReference type="ARBA" id="ARBA00022840"/>
    </source>
</evidence>
<dbReference type="FunFam" id="1.20.1440.180:FF:000002">
    <property type="entry name" value="Serine/threonine-protein kinase/endoribonuclease IRE1"/>
    <property type="match status" value="1"/>
</dbReference>
<evidence type="ECO:0000256" key="5">
    <source>
        <dbReference type="ARBA" id="ARBA00022692"/>
    </source>
</evidence>
<evidence type="ECO:0000256" key="4">
    <source>
        <dbReference type="ARBA" id="ARBA00022679"/>
    </source>
</evidence>
<dbReference type="GO" id="GO:0070059">
    <property type="term" value="P:intrinsic apoptotic signaling pathway in response to endoplasmic reticulum stress"/>
    <property type="evidence" value="ECO:0007669"/>
    <property type="project" value="TreeGrafter"/>
</dbReference>
<dbReference type="InterPro" id="IPR015943">
    <property type="entry name" value="WD40/YVTN_repeat-like_dom_sf"/>
</dbReference>
<keyword evidence="7" id="KW-0547">Nucleotide-binding</keyword>
<dbReference type="SMART" id="SM00564">
    <property type="entry name" value="PQQ"/>
    <property type="match status" value="2"/>
</dbReference>
<dbReference type="GO" id="GO:0036498">
    <property type="term" value="P:IRE1-mediated unfolded protein response"/>
    <property type="evidence" value="ECO:0007669"/>
    <property type="project" value="TreeGrafter"/>
</dbReference>
<evidence type="ECO:0000256" key="14">
    <source>
        <dbReference type="ARBA" id="ARBA00048977"/>
    </source>
</evidence>
<evidence type="ECO:0000256" key="3">
    <source>
        <dbReference type="ARBA" id="ARBA00022527"/>
    </source>
</evidence>
<dbReference type="InterPro" id="IPR018391">
    <property type="entry name" value="PQQ_b-propeller_rpt"/>
</dbReference>
<dbReference type="GO" id="GO:0051082">
    <property type="term" value="F:unfolded protein binding"/>
    <property type="evidence" value="ECO:0007669"/>
    <property type="project" value="TreeGrafter"/>
</dbReference>
<dbReference type="PANTHER" id="PTHR13954">
    <property type="entry name" value="IRE1-RELATED"/>
    <property type="match status" value="1"/>
</dbReference>
<comment type="subcellular location">
    <subcellularLocation>
        <location evidence="1">Membrane</location>
        <topology evidence="1">Single-pass type I membrane protein</topology>
    </subcellularLocation>
</comment>
<evidence type="ECO:0000313" key="19">
    <source>
        <dbReference type="EMBL" id="KAF5355404.1"/>
    </source>
</evidence>
<keyword evidence="8" id="KW-0418">Kinase</keyword>
<feature type="region of interest" description="Disordered" evidence="15">
    <location>
        <begin position="597"/>
        <end position="617"/>
    </location>
</feature>
<dbReference type="PROSITE" id="PS00108">
    <property type="entry name" value="PROTEIN_KINASE_ST"/>
    <property type="match status" value="1"/>
</dbReference>
<dbReference type="SMART" id="SM00220">
    <property type="entry name" value="S_TKc"/>
    <property type="match status" value="1"/>
</dbReference>
<dbReference type="SUPFAM" id="SSF56112">
    <property type="entry name" value="Protein kinase-like (PK-like)"/>
    <property type="match status" value="1"/>
</dbReference>
<accession>A0A8H5D916</accession>
<gene>
    <name evidence="19" type="ORF">D9757_012555</name>
</gene>
<evidence type="ECO:0000259" key="17">
    <source>
        <dbReference type="PROSITE" id="PS50011"/>
    </source>
</evidence>
<feature type="chain" id="PRO_5034817903" description="non-specific serine/threonine protein kinase" evidence="16">
    <location>
        <begin position="28"/>
        <end position="1342"/>
    </location>
</feature>
<dbReference type="EC" id="2.7.11.1" evidence="2"/>
<feature type="compositionally biased region" description="Low complexity" evidence="15">
    <location>
        <begin position="48"/>
        <end position="59"/>
    </location>
</feature>
<dbReference type="EMBL" id="JAACJN010000252">
    <property type="protein sequence ID" value="KAF5355404.1"/>
    <property type="molecule type" value="Genomic_DNA"/>
</dbReference>
<reference evidence="19 20" key="1">
    <citation type="journal article" date="2020" name="ISME J.">
        <title>Uncovering the hidden diversity of litter-decomposition mechanisms in mushroom-forming fungi.</title>
        <authorList>
            <person name="Floudas D."/>
            <person name="Bentzer J."/>
            <person name="Ahren D."/>
            <person name="Johansson T."/>
            <person name="Persson P."/>
            <person name="Tunlid A."/>
        </authorList>
    </citation>
    <scope>NUCLEOTIDE SEQUENCE [LARGE SCALE GENOMIC DNA]</scope>
    <source>
        <strain evidence="19 20">CBS 406.79</strain>
    </source>
</reference>
<dbReference type="Gene3D" id="3.30.200.20">
    <property type="entry name" value="Phosphorylase Kinase, domain 1"/>
    <property type="match status" value="1"/>
</dbReference>
<evidence type="ECO:0000256" key="1">
    <source>
        <dbReference type="ARBA" id="ARBA00004479"/>
    </source>
</evidence>
<dbReference type="GO" id="GO:0016787">
    <property type="term" value="F:hydrolase activity"/>
    <property type="evidence" value="ECO:0007669"/>
    <property type="project" value="UniProtKB-KW"/>
</dbReference>
<dbReference type="PROSITE" id="PS51392">
    <property type="entry name" value="KEN"/>
    <property type="match status" value="1"/>
</dbReference>
<name>A0A8H5D916_9AGAR</name>
<dbReference type="Pfam" id="PF00069">
    <property type="entry name" value="Pkinase"/>
    <property type="match status" value="1"/>
</dbReference>
<comment type="caution">
    <text evidence="19">The sequence shown here is derived from an EMBL/GenBank/DDBJ whole genome shotgun (WGS) entry which is preliminary data.</text>
</comment>
<dbReference type="InterPro" id="IPR011047">
    <property type="entry name" value="Quinoprotein_ADH-like_sf"/>
</dbReference>
<feature type="compositionally biased region" description="Low complexity" evidence="15">
    <location>
        <begin position="1090"/>
        <end position="1115"/>
    </location>
</feature>
<dbReference type="GO" id="GO:0006397">
    <property type="term" value="P:mRNA processing"/>
    <property type="evidence" value="ECO:0007669"/>
    <property type="project" value="InterPro"/>
</dbReference>
<evidence type="ECO:0000256" key="9">
    <source>
        <dbReference type="ARBA" id="ARBA00022801"/>
    </source>
</evidence>
<dbReference type="InterPro" id="IPR011009">
    <property type="entry name" value="Kinase-like_dom_sf"/>
</dbReference>
<feature type="region of interest" description="Disordered" evidence="15">
    <location>
        <begin position="669"/>
        <end position="694"/>
    </location>
</feature>
<proteinExistence type="predicted"/>
<keyword evidence="12" id="KW-0472">Membrane</keyword>
<keyword evidence="10" id="KW-0067">ATP-binding</keyword>
<dbReference type="InterPro" id="IPR000719">
    <property type="entry name" value="Prot_kinase_dom"/>
</dbReference>
<dbReference type="GO" id="GO:0004674">
    <property type="term" value="F:protein serine/threonine kinase activity"/>
    <property type="evidence" value="ECO:0007669"/>
    <property type="project" value="UniProtKB-KW"/>
</dbReference>
<feature type="compositionally biased region" description="Basic residues" evidence="15">
    <location>
        <begin position="771"/>
        <end position="785"/>
    </location>
</feature>
<keyword evidence="20" id="KW-1185">Reference proteome</keyword>
<evidence type="ECO:0000313" key="20">
    <source>
        <dbReference type="Proteomes" id="UP000518752"/>
    </source>
</evidence>
<sequence length="1342" mass="147397">MAARNFNYIPLFLLSIALFCIADIVSSHQDRYNTNELARRTNHHSRRSVSSPTSGSSSTTEDDPLQDSELLDVVLVASVDGKFHALNRTSGHLLWSMPSFAHGQGPGPTLDFENLTAAYPSTLAPLVRTVHNQKSEWTIDGDEPSSDDEVYIIEPQSGAIYILPSNPSTQNLPLRKFPFTMPELVNMSPFSFADSDGQSRLFVGSKETSMLVVELETGKIKASVGGECRWDPFDDLKEEAVEDNLDLDDLESEEEEKPPKAKFEPTEVFIGRTDYHITISTLSRKASGNRAQPPPVQNLSFSTYGPNNQDKLLQSSYLRTKDSSYIQSLPSGGLMGFRAHTSLEGSPDPRALLWLRHFPNPIVATFDVLRRPAPAFHPGQIPDSHTFVLLQPQPSLTDFHPSLSHANVPGISAALPNSDSAYVGLVEETGSLFAMSPERFPFFAFGNSEQSEYGGSISPSTIIDMPEGGFVNVDPGSVSNVDANVETNLADATDLPANLDEVTRLRKLREEKDREQKALIERSKDQDLDTCGSPSSVFDLRCLVGMRKRTYEEDDTTFDQYVKFEGKKVEIYDPIKKLDAPPRPSFSDLPPFVWEDHSGPRMPENFEEGPPLTDSSEEIDLDSLSADASVWKWEILVTLLIGLVGVVGVAAGRYTSASKMPLGTSVQNDLTQSAHSSSGVIPLSSTPANVGSNSSVEPEVVADLPAVLATPTLLPGDLLSEAGPPSPSPANVVLPIALPSAEPIFLEAEESDGDVDEAEGPENDAAEPGGRKKKMRRKRGKKKKGGFVPSLLEAATNPANGIAEDRLFFFSPLTSAVPPMQTPLSPWPPAPSLAVIPATPVPVTPTSVQQIAPPPSTLLISDTVLGFGSHGTVVFRGSLQGRSVAVKRLLRDFVTLASREVSILQESDDHPNVIRYYYQETHANFLYIALELCPGSLADVFETSGDLNMAFTGLDPVEESRSKEEWREIRESIINDPKKAIRQITSGMRHLHALKLVHRDIKPQNILVAAGPGRGFASSSTTLLSRSQNRSSRGSSYRMLISDFGLCKKLDLDQTSFLPTAQGAMGAGTFGWRAPEILRGEVKLDNSEDTSSSKGSSGTVQGNASSIGSTSSSTSGKDKPTRLTKSVDIFALGCLFYYMLTAGGHPFGDRFEREVNIIKGTKDISGLQERYGEEGVDAADLIEAMLNADSSRRPDTSTCLLHPFFWDSGRRLNFLQDASDRFEIMCRDPKDAHLLELEKDALQIVGHDWHSRVDKVFIDNLGKFRKYDGKSVQDLLRALRNKKHHYQDLPENVKRHLGAMPEGYLSYFTRRYPQLFLHVHRVINDSELRSEPMFKTYFELAD</sequence>
<dbReference type="GO" id="GO:0005524">
    <property type="term" value="F:ATP binding"/>
    <property type="evidence" value="ECO:0007669"/>
    <property type="project" value="UniProtKB-KW"/>
</dbReference>
<dbReference type="Proteomes" id="UP000518752">
    <property type="component" value="Unassembled WGS sequence"/>
</dbReference>
<evidence type="ECO:0000259" key="18">
    <source>
        <dbReference type="PROSITE" id="PS51392"/>
    </source>
</evidence>
<evidence type="ECO:0000256" key="8">
    <source>
        <dbReference type="ARBA" id="ARBA00022777"/>
    </source>
</evidence>
<dbReference type="InterPro" id="IPR038357">
    <property type="entry name" value="KEN_sf"/>
</dbReference>
<keyword evidence="4" id="KW-0808">Transferase</keyword>
<feature type="signal peptide" evidence="16">
    <location>
        <begin position="1"/>
        <end position="27"/>
    </location>
</feature>
<feature type="domain" description="Protein kinase" evidence="17">
    <location>
        <begin position="859"/>
        <end position="1205"/>
    </location>
</feature>
<evidence type="ECO:0000256" key="12">
    <source>
        <dbReference type="ARBA" id="ARBA00023136"/>
    </source>
</evidence>
<organism evidence="19 20">
    <name type="scientific">Collybiopsis confluens</name>
    <dbReference type="NCBI Taxonomy" id="2823264"/>
    <lineage>
        <taxon>Eukaryota</taxon>
        <taxon>Fungi</taxon>
        <taxon>Dikarya</taxon>
        <taxon>Basidiomycota</taxon>
        <taxon>Agaricomycotina</taxon>
        <taxon>Agaricomycetes</taxon>
        <taxon>Agaricomycetidae</taxon>
        <taxon>Agaricales</taxon>
        <taxon>Marasmiineae</taxon>
        <taxon>Omphalotaceae</taxon>
        <taxon>Collybiopsis</taxon>
    </lineage>
</organism>
<evidence type="ECO:0000256" key="13">
    <source>
        <dbReference type="ARBA" id="ARBA00048659"/>
    </source>
</evidence>
<dbReference type="SUPFAM" id="SSF50998">
    <property type="entry name" value="Quinoprotein alcohol dehydrogenase-like"/>
    <property type="match status" value="1"/>
</dbReference>
<dbReference type="CDD" id="cd10422">
    <property type="entry name" value="RNase_Ire1"/>
    <property type="match status" value="1"/>
</dbReference>
<evidence type="ECO:0000256" key="15">
    <source>
        <dbReference type="SAM" id="MobiDB-lite"/>
    </source>
</evidence>
<dbReference type="Gene3D" id="2.130.10.10">
    <property type="entry name" value="YVTN repeat-like/Quinoprotein amine dehydrogenase"/>
    <property type="match status" value="1"/>
</dbReference>
<evidence type="ECO:0000256" key="6">
    <source>
        <dbReference type="ARBA" id="ARBA00022729"/>
    </source>
</evidence>